<name>A0A2S6GHC0_9GAMM</name>
<keyword evidence="2" id="KW-1185">Reference proteome</keyword>
<dbReference type="OrthoDB" id="8563173at2"/>
<dbReference type="Proteomes" id="UP000238071">
    <property type="component" value="Unassembled WGS sequence"/>
</dbReference>
<accession>A0A2S6GHC0</accession>
<comment type="caution">
    <text evidence="1">The sequence shown here is derived from an EMBL/GenBank/DDBJ whole genome shotgun (WGS) entry which is preliminary data.</text>
</comment>
<evidence type="ECO:0000313" key="1">
    <source>
        <dbReference type="EMBL" id="PPK64593.1"/>
    </source>
</evidence>
<dbReference type="RefSeq" id="WP_104425341.1">
    <property type="nucleotide sequence ID" value="NZ_PTIY01000025.1"/>
</dbReference>
<organism evidence="1 2">
    <name type="scientific">Methylobacter tundripaludum</name>
    <dbReference type="NCBI Taxonomy" id="173365"/>
    <lineage>
        <taxon>Bacteria</taxon>
        <taxon>Pseudomonadati</taxon>
        <taxon>Pseudomonadota</taxon>
        <taxon>Gammaproteobacteria</taxon>
        <taxon>Methylococcales</taxon>
        <taxon>Methylococcaceae</taxon>
        <taxon>Methylobacter</taxon>
    </lineage>
</organism>
<protein>
    <submittedName>
        <fullName evidence="1">Uncharacterized protein</fullName>
    </submittedName>
</protein>
<proteinExistence type="predicted"/>
<reference evidence="1 2" key="1">
    <citation type="submission" date="2018-02" db="EMBL/GenBank/DDBJ databases">
        <title>Subsurface microbial communities from deep shales in Ohio and West Virginia, USA.</title>
        <authorList>
            <person name="Wrighton K."/>
        </authorList>
    </citation>
    <scope>NUCLEOTIDE SEQUENCE [LARGE SCALE GENOMIC DNA]</scope>
    <source>
        <strain evidence="1 2">OWC-G53F</strain>
    </source>
</reference>
<dbReference type="AlphaFoldDB" id="A0A2S6GHC0"/>
<gene>
    <name evidence="1" type="ORF">B0F88_12512</name>
</gene>
<dbReference type="EMBL" id="PTIY01000025">
    <property type="protein sequence ID" value="PPK64593.1"/>
    <property type="molecule type" value="Genomic_DNA"/>
</dbReference>
<evidence type="ECO:0000313" key="2">
    <source>
        <dbReference type="Proteomes" id="UP000238071"/>
    </source>
</evidence>
<sequence length="141" mass="15984">MIDWTVDREAQLAYSYERFAQAKVFVFRKWCEQAAERGVLAPTDLSGSCKYGSLFMNRVFGGAICGHYEHQYNIIDGRIVDLSHDAIDVGRITNPYLHEPDFFSIPEKQASLNGCLPRVERWVAQFMEEIKGFEVPASAGS</sequence>